<dbReference type="InterPro" id="IPR015813">
    <property type="entry name" value="Pyrv/PenolPyrv_kinase-like_dom"/>
</dbReference>
<comment type="pathway">
    <text evidence="1 13">Carbohydrate degradation; glycolysis; pyruvate from D-glyceraldehyde 3-phosphate: step 5/5.</text>
</comment>
<organism evidence="16 17">
    <name type="scientific">Thermoproteus uzoniensis (strain 768-20)</name>
    <dbReference type="NCBI Taxonomy" id="999630"/>
    <lineage>
        <taxon>Archaea</taxon>
        <taxon>Thermoproteota</taxon>
        <taxon>Thermoprotei</taxon>
        <taxon>Thermoproteales</taxon>
        <taxon>Thermoproteaceae</taxon>
        <taxon>Thermoproteus</taxon>
    </lineage>
</organism>
<evidence type="ECO:0000256" key="11">
    <source>
        <dbReference type="ARBA" id="ARBA00023317"/>
    </source>
</evidence>
<dbReference type="GO" id="GO:0005524">
    <property type="term" value="F:ATP binding"/>
    <property type="evidence" value="ECO:0007669"/>
    <property type="project" value="UniProtKB-KW"/>
</dbReference>
<keyword evidence="9 13" id="KW-0460">Magnesium</keyword>
<dbReference type="InterPro" id="IPR011037">
    <property type="entry name" value="Pyrv_Knase-like_insert_dom_sf"/>
</dbReference>
<proteinExistence type="inferred from homology"/>
<dbReference type="EMBL" id="CP002590">
    <property type="protein sequence ID" value="AEA13068.1"/>
    <property type="molecule type" value="Genomic_DNA"/>
</dbReference>
<dbReference type="AlphaFoldDB" id="F2L2M0"/>
<evidence type="ECO:0000256" key="10">
    <source>
        <dbReference type="ARBA" id="ARBA00023152"/>
    </source>
</evidence>
<evidence type="ECO:0000259" key="14">
    <source>
        <dbReference type="Pfam" id="PF00224"/>
    </source>
</evidence>
<dbReference type="HOGENOM" id="CLU_015439_1_1_2"/>
<keyword evidence="6" id="KW-0547">Nucleotide-binding</keyword>
<dbReference type="eggNOG" id="arCOG04120">
    <property type="taxonomic scope" value="Archaea"/>
</dbReference>
<evidence type="ECO:0000256" key="8">
    <source>
        <dbReference type="ARBA" id="ARBA00022840"/>
    </source>
</evidence>
<feature type="domain" description="Pyruvate kinase C-terminal" evidence="15">
    <location>
        <begin position="345"/>
        <end position="422"/>
    </location>
</feature>
<dbReference type="GO" id="GO:0030955">
    <property type="term" value="F:potassium ion binding"/>
    <property type="evidence" value="ECO:0007669"/>
    <property type="project" value="UniProtKB-UniRule"/>
</dbReference>
<dbReference type="GO" id="GO:0004743">
    <property type="term" value="F:pyruvate kinase activity"/>
    <property type="evidence" value="ECO:0007669"/>
    <property type="project" value="UniProtKB-UniRule"/>
</dbReference>
<dbReference type="Gene3D" id="2.40.33.10">
    <property type="entry name" value="PK beta-barrel domain-like"/>
    <property type="match status" value="1"/>
</dbReference>
<dbReference type="SUPFAM" id="SSF50800">
    <property type="entry name" value="PK beta-barrel domain-like"/>
    <property type="match status" value="1"/>
</dbReference>
<dbReference type="SUPFAM" id="SSF51621">
    <property type="entry name" value="Phosphoenolpyruvate/pyruvate domain"/>
    <property type="match status" value="1"/>
</dbReference>
<dbReference type="EC" id="2.7.1.40" evidence="3 12"/>
<dbReference type="PRINTS" id="PR01050">
    <property type="entry name" value="PYRUVTKNASE"/>
</dbReference>
<evidence type="ECO:0000256" key="4">
    <source>
        <dbReference type="ARBA" id="ARBA00022679"/>
    </source>
</evidence>
<dbReference type="GO" id="GO:0016301">
    <property type="term" value="F:kinase activity"/>
    <property type="evidence" value="ECO:0007669"/>
    <property type="project" value="UniProtKB-KW"/>
</dbReference>
<dbReference type="UniPathway" id="UPA00109">
    <property type="reaction ID" value="UER00188"/>
</dbReference>
<dbReference type="InterPro" id="IPR015795">
    <property type="entry name" value="Pyrv_Knase_C"/>
</dbReference>
<dbReference type="Pfam" id="PF00224">
    <property type="entry name" value="PK"/>
    <property type="match status" value="1"/>
</dbReference>
<keyword evidence="8" id="KW-0067">ATP-binding</keyword>
<gene>
    <name evidence="16" type="ordered locus">TUZN_1601</name>
</gene>
<dbReference type="InterPro" id="IPR001697">
    <property type="entry name" value="Pyr_Knase"/>
</dbReference>
<keyword evidence="5" id="KW-0479">Metal-binding</keyword>
<dbReference type="PANTHER" id="PTHR11817">
    <property type="entry name" value="PYRUVATE KINASE"/>
    <property type="match status" value="1"/>
</dbReference>
<evidence type="ECO:0000256" key="12">
    <source>
        <dbReference type="NCBIfam" id="TIGR01064"/>
    </source>
</evidence>
<dbReference type="SUPFAM" id="SSF52935">
    <property type="entry name" value="PK C-terminal domain-like"/>
    <property type="match status" value="1"/>
</dbReference>
<evidence type="ECO:0000256" key="13">
    <source>
        <dbReference type="RuleBase" id="RU000504"/>
    </source>
</evidence>
<dbReference type="Gene3D" id="3.40.1380.20">
    <property type="entry name" value="Pyruvate kinase, C-terminal domain"/>
    <property type="match status" value="1"/>
</dbReference>
<keyword evidence="7 13" id="KW-0418">Kinase</keyword>
<evidence type="ECO:0000256" key="1">
    <source>
        <dbReference type="ARBA" id="ARBA00004997"/>
    </source>
</evidence>
<dbReference type="KEGG" id="tuz:TUZN_1601"/>
<comment type="similarity">
    <text evidence="2 13">Belongs to the pyruvate kinase family.</text>
</comment>
<dbReference type="Gene3D" id="3.20.20.60">
    <property type="entry name" value="Phosphoenolpyruvate-binding domains"/>
    <property type="match status" value="1"/>
</dbReference>
<feature type="domain" description="Pyruvate kinase barrel" evidence="14">
    <location>
        <begin position="3"/>
        <end position="319"/>
    </location>
</feature>
<evidence type="ECO:0000256" key="7">
    <source>
        <dbReference type="ARBA" id="ARBA00022777"/>
    </source>
</evidence>
<reference key="2">
    <citation type="submission" date="2011-03" db="EMBL/GenBank/DDBJ databases">
        <title>Complete genome sequence of the thermoacidophilic crenarchaeon Thermoproteus uzoniensis 768-20.</title>
        <authorList>
            <person name="Mardanov A.V."/>
            <person name="Gumerov V.M."/>
            <person name="Beletsky A.V."/>
            <person name="Prokofeva M.I."/>
            <person name="Bonch-Osmolovskaya E.A."/>
            <person name="Ravin N.V."/>
            <person name="Skryabin K.G."/>
        </authorList>
    </citation>
    <scope>NUCLEOTIDE SEQUENCE</scope>
    <source>
        <strain>768-20</strain>
    </source>
</reference>
<protein>
    <recommendedName>
        <fullName evidence="3 12">Pyruvate kinase</fullName>
        <ecNumber evidence="3 12">2.7.1.40</ecNumber>
    </recommendedName>
</protein>
<dbReference type="Proteomes" id="UP000008138">
    <property type="component" value="Chromosome"/>
</dbReference>
<keyword evidence="17" id="KW-1185">Reference proteome</keyword>
<dbReference type="InterPro" id="IPR040442">
    <property type="entry name" value="Pyrv_kinase-like_dom_sf"/>
</dbReference>
<dbReference type="InterPro" id="IPR015806">
    <property type="entry name" value="Pyrv_Knase_insert_dom_sf"/>
</dbReference>
<accession>F2L2M0</accession>
<name>F2L2M0_THEU7</name>
<keyword evidence="4 13" id="KW-0808">Transferase</keyword>
<evidence type="ECO:0000256" key="2">
    <source>
        <dbReference type="ARBA" id="ARBA00008663"/>
    </source>
</evidence>
<keyword evidence="11 16" id="KW-0670">Pyruvate</keyword>
<evidence type="ECO:0000256" key="6">
    <source>
        <dbReference type="ARBA" id="ARBA00022741"/>
    </source>
</evidence>
<evidence type="ECO:0000313" key="16">
    <source>
        <dbReference type="EMBL" id="AEA13068.1"/>
    </source>
</evidence>
<evidence type="ECO:0000256" key="9">
    <source>
        <dbReference type="ARBA" id="ARBA00022842"/>
    </source>
</evidence>
<keyword evidence="10 13" id="KW-0324">Glycolysis</keyword>
<dbReference type="STRING" id="999630.TUZN_1601"/>
<dbReference type="InterPro" id="IPR036918">
    <property type="entry name" value="Pyrv_Knase_C_sf"/>
</dbReference>
<dbReference type="GO" id="GO:0000287">
    <property type="term" value="F:magnesium ion binding"/>
    <property type="evidence" value="ECO:0007669"/>
    <property type="project" value="UniProtKB-UniRule"/>
</dbReference>
<evidence type="ECO:0000259" key="15">
    <source>
        <dbReference type="Pfam" id="PF02887"/>
    </source>
</evidence>
<reference evidence="16 17" key="1">
    <citation type="journal article" date="2011" name="J. Bacteriol.">
        <title>Complete genome sequence of the thermoacidophilic crenarchaeon Thermoproteus uzoniensis 768-20.</title>
        <authorList>
            <person name="Mardanov A.V."/>
            <person name="Gumerov V.M."/>
            <person name="Beletsky A.V."/>
            <person name="Prokofeva M.I."/>
            <person name="Bonch-Osmolovskaya E.A."/>
            <person name="Ravin N.V."/>
            <person name="Skryabin K.G."/>
        </authorList>
    </citation>
    <scope>NUCLEOTIDE SEQUENCE [LARGE SCALE GENOMIC DNA]</scope>
    <source>
        <strain evidence="16 17">768-20</strain>
    </source>
</reference>
<evidence type="ECO:0000256" key="3">
    <source>
        <dbReference type="ARBA" id="ARBA00012142"/>
    </source>
</evidence>
<evidence type="ECO:0000313" key="17">
    <source>
        <dbReference type="Proteomes" id="UP000008138"/>
    </source>
</evidence>
<dbReference type="InterPro" id="IPR015793">
    <property type="entry name" value="Pyrv_Knase_brl"/>
</dbReference>
<evidence type="ECO:0000256" key="5">
    <source>
        <dbReference type="ARBA" id="ARBA00022723"/>
    </source>
</evidence>
<comment type="catalytic activity">
    <reaction evidence="13">
        <text>pyruvate + ATP = phosphoenolpyruvate + ADP + H(+)</text>
        <dbReference type="Rhea" id="RHEA:18157"/>
        <dbReference type="ChEBI" id="CHEBI:15361"/>
        <dbReference type="ChEBI" id="CHEBI:15378"/>
        <dbReference type="ChEBI" id="CHEBI:30616"/>
        <dbReference type="ChEBI" id="CHEBI:58702"/>
        <dbReference type="ChEBI" id="CHEBI:456216"/>
        <dbReference type="EC" id="2.7.1.40"/>
    </reaction>
</comment>
<dbReference type="NCBIfam" id="TIGR01064">
    <property type="entry name" value="pyruv_kin"/>
    <property type="match status" value="1"/>
</dbReference>
<dbReference type="Pfam" id="PF02887">
    <property type="entry name" value="PK_C"/>
    <property type="match status" value="1"/>
</dbReference>
<sequence length="447" mass="48275">MYTKVVATLGPSTDGLADLGQLLELVDGVRINMSHATERELEARVKAVRRFEKDRGKPIAVIADLRGPSVRTGLMEPLRIAAGAKIVFKLADKSDGSFVPIPRREFFDVVERGDEILMLDGKLVLKAIAASGQLVEAEALSSGEITSNKAVVVKGKDFDIPLPVEEDLAALAVLARYKEDIDYVALSLIKNGAEISLMKKIVEEHGLVASVMAKIETKGAVDRIDEITDAADYIVVARGDLALHYGLEYIPKVQRTLIERALAKGKPVAVATQLLDSMQTNPTPTRAEVNDVYAAASLGVDSLWLTNETASGSYPLEAVSWLRKVISVAEVRPLGRPSPANARDKFAEAVADMAADLGADIAVYSMTGTLAKRVAKFRPPVKIFAGVKEASVARKLALIWGVEPLLLPAQTYEEGLEKLMARFPDRTLVATYGLKGGVHTIKINIKD</sequence>